<sequence>MVRVRGAVPPGRNLPTHARDLVRMHEAVMAGDRPPVPPRAVVSHSWSRMLQFGLTADRVNQRVVFAADEVARRRYDSPLHDVVDRIAEMFNATSDAATMLLVVADADGTILWRAGAPAVRRRADALEFTEGADWTEAKVGTNAIGTALAEATPVELLAGEHFEQGQHPWYCSAAPIHDPRTGEVLGVIDVSGPALSLHPAVGVLVEAAARLAEAELWRSHQKRLDALRQLAEPLLAGGTGPALVVDDNGWVAHRAGVAVADRIAAPQAGQALAVPGLGAWLPEKLADGWLVRPMGHGRTVLLDLDLSGTPVLRASTGDTGWCRSITRRHAQILSLLHAAGPAGLTAAALSRSLFGDPDHLVTARAEVSRLRRLLGAVVDTRPYRLAEGVRLTIRPER</sequence>
<name>A0ABN0ZYC9_9ACTN</name>
<dbReference type="Gene3D" id="3.30.450.40">
    <property type="match status" value="1"/>
</dbReference>
<protein>
    <submittedName>
        <fullName evidence="2">GAF domain-containing protein</fullName>
    </submittedName>
</protein>
<dbReference type="Pfam" id="PF01590">
    <property type="entry name" value="GAF"/>
    <property type="match status" value="1"/>
</dbReference>
<dbReference type="Proteomes" id="UP001500909">
    <property type="component" value="Unassembled WGS sequence"/>
</dbReference>
<comment type="caution">
    <text evidence="2">The sequence shown here is derived from an EMBL/GenBank/DDBJ whole genome shotgun (WGS) entry which is preliminary data.</text>
</comment>
<accession>A0ABN0ZYC9</accession>
<reference evidence="2 3" key="1">
    <citation type="journal article" date="2019" name="Int. J. Syst. Evol. Microbiol.">
        <title>The Global Catalogue of Microorganisms (GCM) 10K type strain sequencing project: providing services to taxonomists for standard genome sequencing and annotation.</title>
        <authorList>
            <consortium name="The Broad Institute Genomics Platform"/>
            <consortium name="The Broad Institute Genome Sequencing Center for Infectious Disease"/>
            <person name="Wu L."/>
            <person name="Ma J."/>
        </authorList>
    </citation>
    <scope>NUCLEOTIDE SEQUENCE [LARGE SCALE GENOMIC DNA]</scope>
    <source>
        <strain evidence="2 3">JCM 4805</strain>
    </source>
</reference>
<evidence type="ECO:0000313" key="2">
    <source>
        <dbReference type="EMBL" id="GAA0463094.1"/>
    </source>
</evidence>
<dbReference type="EMBL" id="BAAABY010000023">
    <property type="protein sequence ID" value="GAA0463094.1"/>
    <property type="molecule type" value="Genomic_DNA"/>
</dbReference>
<evidence type="ECO:0000259" key="1">
    <source>
        <dbReference type="Pfam" id="PF01590"/>
    </source>
</evidence>
<organism evidence="2 3">
    <name type="scientific">Streptomyces olivaceiscleroticus</name>
    <dbReference type="NCBI Taxonomy" id="68245"/>
    <lineage>
        <taxon>Bacteria</taxon>
        <taxon>Bacillati</taxon>
        <taxon>Actinomycetota</taxon>
        <taxon>Actinomycetes</taxon>
        <taxon>Kitasatosporales</taxon>
        <taxon>Streptomycetaceae</taxon>
        <taxon>Streptomyces</taxon>
    </lineage>
</organism>
<proteinExistence type="predicted"/>
<evidence type="ECO:0000313" key="3">
    <source>
        <dbReference type="Proteomes" id="UP001500909"/>
    </source>
</evidence>
<feature type="domain" description="GAF" evidence="1">
    <location>
        <begin position="79"/>
        <end position="215"/>
    </location>
</feature>
<dbReference type="InterPro" id="IPR003018">
    <property type="entry name" value="GAF"/>
</dbReference>
<gene>
    <name evidence="2" type="ORF">GCM10010361_28720</name>
</gene>
<dbReference type="InterPro" id="IPR029016">
    <property type="entry name" value="GAF-like_dom_sf"/>
</dbReference>
<keyword evidence="3" id="KW-1185">Reference proteome</keyword>